<organism evidence="1 2">
    <name type="scientific">Microbacterium kribbense</name>
    <dbReference type="NCBI Taxonomy" id="433645"/>
    <lineage>
        <taxon>Bacteria</taxon>
        <taxon>Bacillati</taxon>
        <taxon>Actinomycetota</taxon>
        <taxon>Actinomycetes</taxon>
        <taxon>Micrococcales</taxon>
        <taxon>Microbacteriaceae</taxon>
        <taxon>Microbacterium</taxon>
    </lineage>
</organism>
<accession>A0ABP7GXB8</accession>
<dbReference type="Proteomes" id="UP001500540">
    <property type="component" value="Unassembled WGS sequence"/>
</dbReference>
<keyword evidence="2" id="KW-1185">Reference proteome</keyword>
<comment type="caution">
    <text evidence="1">The sequence shown here is derived from an EMBL/GenBank/DDBJ whole genome shotgun (WGS) entry which is preliminary data.</text>
</comment>
<sequence length="67" mass="7241">MWITRPIAVVEPGATRAVHEMPKLIHSTRSVSVGSLGDMLDEPRILPDVAMLAALTIPTLYSSIDAK</sequence>
<name>A0ABP7GXB8_9MICO</name>
<evidence type="ECO:0000313" key="2">
    <source>
        <dbReference type="Proteomes" id="UP001500540"/>
    </source>
</evidence>
<dbReference type="EMBL" id="BAABAF010000011">
    <property type="protein sequence ID" value="GAA3776178.1"/>
    <property type="molecule type" value="Genomic_DNA"/>
</dbReference>
<protein>
    <submittedName>
        <fullName evidence="1">Uncharacterized protein</fullName>
    </submittedName>
</protein>
<reference evidence="2" key="1">
    <citation type="journal article" date="2019" name="Int. J. Syst. Evol. Microbiol.">
        <title>The Global Catalogue of Microorganisms (GCM) 10K type strain sequencing project: providing services to taxonomists for standard genome sequencing and annotation.</title>
        <authorList>
            <consortium name="The Broad Institute Genomics Platform"/>
            <consortium name="The Broad Institute Genome Sequencing Center for Infectious Disease"/>
            <person name="Wu L."/>
            <person name="Ma J."/>
        </authorList>
    </citation>
    <scope>NUCLEOTIDE SEQUENCE [LARGE SCALE GENOMIC DNA]</scope>
    <source>
        <strain evidence="2">JCM 16950</strain>
    </source>
</reference>
<proteinExistence type="predicted"/>
<evidence type="ECO:0000313" key="1">
    <source>
        <dbReference type="EMBL" id="GAA3776178.1"/>
    </source>
</evidence>
<gene>
    <name evidence="1" type="ORF">GCM10022240_29630</name>
</gene>